<dbReference type="STRING" id="1033731.SAMN05444145_102197"/>
<feature type="transmembrane region" description="Helical" evidence="1">
    <location>
        <begin position="33"/>
        <end position="54"/>
    </location>
</feature>
<feature type="transmembrane region" description="Helical" evidence="1">
    <location>
        <begin position="7"/>
        <end position="27"/>
    </location>
</feature>
<proteinExistence type="predicted"/>
<evidence type="ECO:0000313" key="2">
    <source>
        <dbReference type="EMBL" id="SEA22489.1"/>
    </source>
</evidence>
<feature type="transmembrane region" description="Helical" evidence="1">
    <location>
        <begin position="97"/>
        <end position="117"/>
    </location>
</feature>
<feature type="transmembrane region" description="Helical" evidence="1">
    <location>
        <begin position="162"/>
        <end position="183"/>
    </location>
</feature>
<dbReference type="RefSeq" id="WP_010263392.1">
    <property type="nucleotide sequence ID" value="NZ_CAEG01000012.1"/>
</dbReference>
<feature type="transmembrane region" description="Helical" evidence="1">
    <location>
        <begin position="66"/>
        <end position="85"/>
    </location>
</feature>
<dbReference type="EMBL" id="FNRI01000002">
    <property type="protein sequence ID" value="SEA22489.1"/>
    <property type="molecule type" value="Genomic_DNA"/>
</dbReference>
<dbReference type="AlphaFoldDB" id="A0A1H3ZFD6"/>
<keyword evidence="1" id="KW-1133">Transmembrane helix</keyword>
<dbReference type="Proteomes" id="UP000183253">
    <property type="component" value="Unassembled WGS sequence"/>
</dbReference>
<sequence length="192" mass="21529">MERLLNFTRTASVLLLGLLLLKLIPIFVPHTEFIQLLSTAAKMIVLLVFFGIFINESEHNAVLRPYAIAGLVGIILQIASLSLQVVLQHTGAYQQMAYAGIINIASFIFTFIFFWLLGSAVTTGPLRVCAHLTAVLPILITLIQSFLPSLILTQMIGPEDHITFLTISYALFAMLDMAVYAWFFHTFHRQFK</sequence>
<gene>
    <name evidence="2" type="ORF">SAMN05444145_102197</name>
</gene>
<reference evidence="2 3" key="1">
    <citation type="submission" date="2016-10" db="EMBL/GenBank/DDBJ databases">
        <authorList>
            <person name="de Groot N.N."/>
        </authorList>
    </citation>
    <scope>NUCLEOTIDE SEQUENCE [LARGE SCALE GENOMIC DNA]</scope>
    <source>
        <strain evidence="2 3">DSM 25383</strain>
    </source>
</reference>
<evidence type="ECO:0000256" key="1">
    <source>
        <dbReference type="SAM" id="Phobius"/>
    </source>
</evidence>
<name>A0A1H3ZFD6_9BACT</name>
<keyword evidence="1" id="KW-0472">Membrane</keyword>
<keyword evidence="1" id="KW-0812">Transmembrane</keyword>
<keyword evidence="3" id="KW-1185">Reference proteome</keyword>
<protein>
    <submittedName>
        <fullName evidence="2">Uncharacterized protein</fullName>
    </submittedName>
</protein>
<feature type="transmembrane region" description="Helical" evidence="1">
    <location>
        <begin position="129"/>
        <end position="156"/>
    </location>
</feature>
<evidence type="ECO:0000313" key="3">
    <source>
        <dbReference type="Proteomes" id="UP000183253"/>
    </source>
</evidence>
<organism evidence="2 3">
    <name type="scientific">Alistipes timonensis JC136</name>
    <dbReference type="NCBI Taxonomy" id="1033731"/>
    <lineage>
        <taxon>Bacteria</taxon>
        <taxon>Pseudomonadati</taxon>
        <taxon>Bacteroidota</taxon>
        <taxon>Bacteroidia</taxon>
        <taxon>Bacteroidales</taxon>
        <taxon>Rikenellaceae</taxon>
        <taxon>Alistipes</taxon>
    </lineage>
</organism>
<accession>A0A1H3ZFD6</accession>